<feature type="compositionally biased region" description="Polar residues" evidence="1">
    <location>
        <begin position="29"/>
        <end position="48"/>
    </location>
</feature>
<name>A0A858RPN3_9BACT</name>
<accession>A0A858RPN3</accession>
<dbReference type="EMBL" id="CP051774">
    <property type="protein sequence ID" value="QJE98695.1"/>
    <property type="molecule type" value="Genomic_DNA"/>
</dbReference>
<dbReference type="KEGG" id="luo:HHL09_23900"/>
<keyword evidence="2" id="KW-0732">Signal</keyword>
<keyword evidence="4" id="KW-1185">Reference proteome</keyword>
<feature type="signal peptide" evidence="2">
    <location>
        <begin position="1"/>
        <end position="23"/>
    </location>
</feature>
<feature type="chain" id="PRO_5032592400" description="DUF4034 domain-containing protein" evidence="2">
    <location>
        <begin position="24"/>
        <end position="591"/>
    </location>
</feature>
<feature type="region of interest" description="Disordered" evidence="1">
    <location>
        <begin position="29"/>
        <end position="61"/>
    </location>
</feature>
<dbReference type="Proteomes" id="UP000501812">
    <property type="component" value="Chromosome"/>
</dbReference>
<dbReference type="AlphaFoldDB" id="A0A858RPN3"/>
<protein>
    <recommendedName>
        <fullName evidence="5">DUF4034 domain-containing protein</fullName>
    </recommendedName>
</protein>
<sequence length="591" mass="66183">MSTPSPLLFCGACAAIFVAASLAGWNLTSTRSSKAPRTPTAGTIASAQDNKRAERGPRGNGVPDYVRETMVVLRASSPEQRMRATIDLATTMPMADLSEWLDKRWFDMSEGFDVALFQKIAMQRWEAEDREGFIAWNIKNNPDRAEALIASWAKEHPALALSFFMTHTNPRLEVMTLGDLAASEPELALEHLVKMLKRPDTGETEGYFDSGIFRKIAEKDPALLEASLDSLPFSWRLQAESIVVGRRMKESFTDELRKLAARPDGWKLFENAMNLTGDLKTRLVEELQNLPDSWKKNISNQAYLFINQANARQWLDLDLDTMDIPDAQKRHLRSTAMQNHASKNPIETLGLVDQFELDKEARQNLISGIIANNPKMIREDSEKLISALGSEEDREIARSLIAKRQEIGDSPPKVAAPNDWLEQVSATQSRNGSDYLFMLRDWDKEKIAALSDGFQRMPDEKKLAVANVIAAAHDYGIDSGLRGEAIRYLVAQPPAPKEESGESNPDPSRYGPEINPTQEASRYAVALCGKDPDAAARWVQSLPRGDAKQWATKNLAANWRNYDPQATQEWLNSLPSGERKEVEAYLKEQPK</sequence>
<dbReference type="RefSeq" id="WP_169457182.1">
    <property type="nucleotide sequence ID" value="NZ_CP051774.1"/>
</dbReference>
<reference evidence="3 4" key="1">
    <citation type="submission" date="2020-04" db="EMBL/GenBank/DDBJ databases">
        <title>Luteolibacter sp. G-1-1-1 isolated from soil.</title>
        <authorList>
            <person name="Dahal R.H."/>
        </authorList>
    </citation>
    <scope>NUCLEOTIDE SEQUENCE [LARGE SCALE GENOMIC DNA]</scope>
    <source>
        <strain evidence="3 4">G-1-1-1</strain>
    </source>
</reference>
<organism evidence="3 4">
    <name type="scientific">Luteolibacter luteus</name>
    <dbReference type="NCBI Taxonomy" id="2728835"/>
    <lineage>
        <taxon>Bacteria</taxon>
        <taxon>Pseudomonadati</taxon>
        <taxon>Verrucomicrobiota</taxon>
        <taxon>Verrucomicrobiia</taxon>
        <taxon>Verrucomicrobiales</taxon>
        <taxon>Verrucomicrobiaceae</taxon>
        <taxon>Luteolibacter</taxon>
    </lineage>
</organism>
<evidence type="ECO:0000256" key="1">
    <source>
        <dbReference type="SAM" id="MobiDB-lite"/>
    </source>
</evidence>
<evidence type="ECO:0008006" key="5">
    <source>
        <dbReference type="Google" id="ProtNLM"/>
    </source>
</evidence>
<feature type="region of interest" description="Disordered" evidence="1">
    <location>
        <begin position="492"/>
        <end position="516"/>
    </location>
</feature>
<proteinExistence type="predicted"/>
<evidence type="ECO:0000313" key="3">
    <source>
        <dbReference type="EMBL" id="QJE98695.1"/>
    </source>
</evidence>
<evidence type="ECO:0000256" key="2">
    <source>
        <dbReference type="SAM" id="SignalP"/>
    </source>
</evidence>
<gene>
    <name evidence="3" type="ORF">HHL09_23900</name>
</gene>
<evidence type="ECO:0000313" key="4">
    <source>
        <dbReference type="Proteomes" id="UP000501812"/>
    </source>
</evidence>